<protein>
    <submittedName>
        <fullName evidence="1">Uncharacterized protein</fullName>
    </submittedName>
</protein>
<comment type="caution">
    <text evidence="1">The sequence shown here is derived from an EMBL/GenBank/DDBJ whole genome shotgun (WGS) entry which is preliminary data.</text>
</comment>
<reference evidence="1" key="2">
    <citation type="submission" date="2020-11" db="EMBL/GenBank/DDBJ databases">
        <authorList>
            <person name="McCartney M.A."/>
            <person name="Auch B."/>
            <person name="Kono T."/>
            <person name="Mallez S."/>
            <person name="Becker A."/>
            <person name="Gohl D.M."/>
            <person name="Silverstein K.A.T."/>
            <person name="Koren S."/>
            <person name="Bechman K.B."/>
            <person name="Herman A."/>
            <person name="Abrahante J.E."/>
            <person name="Garbe J."/>
        </authorList>
    </citation>
    <scope>NUCLEOTIDE SEQUENCE</scope>
    <source>
        <strain evidence="1">Duluth1</strain>
        <tissue evidence="1">Whole animal</tissue>
    </source>
</reference>
<name>A0A9D4LPE1_DREPO</name>
<keyword evidence="2" id="KW-1185">Reference proteome</keyword>
<dbReference type="Proteomes" id="UP000828390">
    <property type="component" value="Unassembled WGS sequence"/>
</dbReference>
<sequence length="134" mass="14788">MTQHFHLFSAPHTLSLAPSEAAITWLNTSVTQATVTYDFDGLCNVTVTSATNDLSLQLMTSDKQVHVTIIATAPIKFGTYQITLDSSIGLRTFSGLTRDVFVGEEVTNFQVSEHLVCVFIRVFMCARVRLCARV</sequence>
<evidence type="ECO:0000313" key="2">
    <source>
        <dbReference type="Proteomes" id="UP000828390"/>
    </source>
</evidence>
<gene>
    <name evidence="1" type="ORF">DPMN_025189</name>
</gene>
<dbReference type="AlphaFoldDB" id="A0A9D4LPE1"/>
<dbReference type="EMBL" id="JAIWYP010000002">
    <property type="protein sequence ID" value="KAH3862223.1"/>
    <property type="molecule type" value="Genomic_DNA"/>
</dbReference>
<evidence type="ECO:0000313" key="1">
    <source>
        <dbReference type="EMBL" id="KAH3862223.1"/>
    </source>
</evidence>
<proteinExistence type="predicted"/>
<accession>A0A9D4LPE1</accession>
<organism evidence="1 2">
    <name type="scientific">Dreissena polymorpha</name>
    <name type="common">Zebra mussel</name>
    <name type="synonym">Mytilus polymorpha</name>
    <dbReference type="NCBI Taxonomy" id="45954"/>
    <lineage>
        <taxon>Eukaryota</taxon>
        <taxon>Metazoa</taxon>
        <taxon>Spiralia</taxon>
        <taxon>Lophotrochozoa</taxon>
        <taxon>Mollusca</taxon>
        <taxon>Bivalvia</taxon>
        <taxon>Autobranchia</taxon>
        <taxon>Heteroconchia</taxon>
        <taxon>Euheterodonta</taxon>
        <taxon>Imparidentia</taxon>
        <taxon>Neoheterodontei</taxon>
        <taxon>Myida</taxon>
        <taxon>Dreissenoidea</taxon>
        <taxon>Dreissenidae</taxon>
        <taxon>Dreissena</taxon>
    </lineage>
</organism>
<reference evidence="1" key="1">
    <citation type="journal article" date="2019" name="bioRxiv">
        <title>The Genome of the Zebra Mussel, Dreissena polymorpha: A Resource for Invasive Species Research.</title>
        <authorList>
            <person name="McCartney M.A."/>
            <person name="Auch B."/>
            <person name="Kono T."/>
            <person name="Mallez S."/>
            <person name="Zhang Y."/>
            <person name="Obille A."/>
            <person name="Becker A."/>
            <person name="Abrahante J.E."/>
            <person name="Garbe J."/>
            <person name="Badalamenti J.P."/>
            <person name="Herman A."/>
            <person name="Mangelson H."/>
            <person name="Liachko I."/>
            <person name="Sullivan S."/>
            <person name="Sone E.D."/>
            <person name="Koren S."/>
            <person name="Silverstein K.A.T."/>
            <person name="Beckman K.B."/>
            <person name="Gohl D.M."/>
        </authorList>
    </citation>
    <scope>NUCLEOTIDE SEQUENCE</scope>
    <source>
        <strain evidence="1">Duluth1</strain>
        <tissue evidence="1">Whole animal</tissue>
    </source>
</reference>